<dbReference type="PIRSF" id="PIRSF028743">
    <property type="entry name" value="GvpO_protein"/>
    <property type="match status" value="1"/>
</dbReference>
<dbReference type="RefSeq" id="WP_379871373.1">
    <property type="nucleotide sequence ID" value="NZ_JBHTBH010000005.1"/>
</dbReference>
<proteinExistence type="predicted"/>
<organism evidence="1 2">
    <name type="scientific">Marinactinospora rubrisoli</name>
    <dbReference type="NCBI Taxonomy" id="2715399"/>
    <lineage>
        <taxon>Bacteria</taxon>
        <taxon>Bacillati</taxon>
        <taxon>Actinomycetota</taxon>
        <taxon>Actinomycetes</taxon>
        <taxon>Streptosporangiales</taxon>
        <taxon>Nocardiopsidaceae</taxon>
        <taxon>Marinactinospora</taxon>
    </lineage>
</organism>
<evidence type="ECO:0000313" key="1">
    <source>
        <dbReference type="EMBL" id="MFC7328728.1"/>
    </source>
</evidence>
<keyword evidence="2" id="KW-1185">Reference proteome</keyword>
<dbReference type="InterPro" id="IPR008634">
    <property type="entry name" value="Gas-vesicle_GvpO"/>
</dbReference>
<name>A0ABW2KFQ0_9ACTN</name>
<reference evidence="2" key="1">
    <citation type="journal article" date="2019" name="Int. J. Syst. Evol. Microbiol.">
        <title>The Global Catalogue of Microorganisms (GCM) 10K type strain sequencing project: providing services to taxonomists for standard genome sequencing and annotation.</title>
        <authorList>
            <consortium name="The Broad Institute Genomics Platform"/>
            <consortium name="The Broad Institute Genome Sequencing Center for Infectious Disease"/>
            <person name="Wu L."/>
            <person name="Ma J."/>
        </authorList>
    </citation>
    <scope>NUCLEOTIDE SEQUENCE [LARGE SCALE GENOMIC DNA]</scope>
    <source>
        <strain evidence="2">CGMCC 4.7382</strain>
    </source>
</reference>
<dbReference type="Pfam" id="PF05800">
    <property type="entry name" value="GvpO"/>
    <property type="match status" value="1"/>
</dbReference>
<dbReference type="EMBL" id="JBHTBH010000005">
    <property type="protein sequence ID" value="MFC7328728.1"/>
    <property type="molecule type" value="Genomic_DNA"/>
</dbReference>
<dbReference type="Proteomes" id="UP001596540">
    <property type="component" value="Unassembled WGS sequence"/>
</dbReference>
<protein>
    <submittedName>
        <fullName evidence="1">Gas vesicle protein</fullName>
    </submittedName>
</protein>
<accession>A0ABW2KFQ0</accession>
<comment type="caution">
    <text evidence="1">The sequence shown here is derived from an EMBL/GenBank/DDBJ whole genome shotgun (WGS) entry which is preliminary data.</text>
</comment>
<gene>
    <name evidence="1" type="ORF">ACFQRF_13330</name>
</gene>
<sequence>MGDEQGAGTRGGGRRLPVRERVRAAREEFEELTGIPVESVSGLERTGDGWTVTLEVLEMRRVPDSVSVLATYTVDLDEDGEVAGYRRIRSYPRGRADRA</sequence>
<evidence type="ECO:0000313" key="2">
    <source>
        <dbReference type="Proteomes" id="UP001596540"/>
    </source>
</evidence>